<feature type="transmembrane region" description="Helical" evidence="9">
    <location>
        <begin position="921"/>
        <end position="942"/>
    </location>
</feature>
<feature type="domain" description="SSD" evidence="10">
    <location>
        <begin position="372"/>
        <end position="498"/>
    </location>
</feature>
<feature type="transmembrane region" description="Helical" evidence="9">
    <location>
        <begin position="969"/>
        <end position="990"/>
    </location>
</feature>
<evidence type="ECO:0000256" key="1">
    <source>
        <dbReference type="ARBA" id="ARBA00004429"/>
    </source>
</evidence>
<dbReference type="SUPFAM" id="SSF82693">
    <property type="entry name" value="Multidrug efflux transporter AcrB pore domain, PN1, PN2, PC1 and PC2 subdomains"/>
    <property type="match status" value="3"/>
</dbReference>
<feature type="transmembrane region" description="Helical" evidence="9">
    <location>
        <begin position="368"/>
        <end position="390"/>
    </location>
</feature>
<keyword evidence="3 9" id="KW-0813">Transport</keyword>
<dbReference type="Gene3D" id="3.30.2090.10">
    <property type="entry name" value="Multidrug efflux transporter AcrB TolC docking domain, DN and DC subdomains"/>
    <property type="match status" value="2"/>
</dbReference>
<name>A0ABU0F982_9HYPH</name>
<feature type="transmembrane region" description="Helical" evidence="9">
    <location>
        <begin position="473"/>
        <end position="500"/>
    </location>
</feature>
<comment type="subcellular location">
    <subcellularLocation>
        <location evidence="1 9">Cell inner membrane</location>
        <topology evidence="1 9">Multi-pass membrane protein</topology>
    </subcellularLocation>
</comment>
<keyword evidence="6 9" id="KW-0812">Transmembrane</keyword>
<evidence type="ECO:0000313" key="12">
    <source>
        <dbReference type="Proteomes" id="UP001237448"/>
    </source>
</evidence>
<dbReference type="PROSITE" id="PS50156">
    <property type="entry name" value="SSD"/>
    <property type="match status" value="1"/>
</dbReference>
<dbReference type="SUPFAM" id="SSF82714">
    <property type="entry name" value="Multidrug efflux transporter AcrB TolC docking domain, DN and DC subdomains"/>
    <property type="match status" value="2"/>
</dbReference>
<evidence type="ECO:0000256" key="5">
    <source>
        <dbReference type="ARBA" id="ARBA00022519"/>
    </source>
</evidence>
<keyword evidence="12" id="KW-1185">Reference proteome</keyword>
<dbReference type="Pfam" id="PF00873">
    <property type="entry name" value="ACR_tran"/>
    <property type="match status" value="1"/>
</dbReference>
<dbReference type="InterPro" id="IPR001036">
    <property type="entry name" value="Acrflvin-R"/>
</dbReference>
<feature type="transmembrane region" description="Helical" evidence="9">
    <location>
        <begin position="871"/>
        <end position="888"/>
    </location>
</feature>
<organism evidence="11 12">
    <name type="scientific">Labrys monachus</name>
    <dbReference type="NCBI Taxonomy" id="217067"/>
    <lineage>
        <taxon>Bacteria</taxon>
        <taxon>Pseudomonadati</taxon>
        <taxon>Pseudomonadota</taxon>
        <taxon>Alphaproteobacteria</taxon>
        <taxon>Hyphomicrobiales</taxon>
        <taxon>Xanthobacteraceae</taxon>
        <taxon>Labrys</taxon>
    </lineage>
</organism>
<feature type="transmembrane region" description="Helical" evidence="9">
    <location>
        <begin position="1002"/>
        <end position="1024"/>
    </location>
</feature>
<accession>A0ABU0F982</accession>
<evidence type="ECO:0000313" key="11">
    <source>
        <dbReference type="EMBL" id="MDQ0391162.1"/>
    </source>
</evidence>
<dbReference type="PANTHER" id="PTHR32063:SF76">
    <property type="entry name" value="EFFLUX PUMP MEMBRANE TRANSPORTER"/>
    <property type="match status" value="1"/>
</dbReference>
<feature type="transmembrane region" description="Helical" evidence="9">
    <location>
        <begin position="530"/>
        <end position="552"/>
    </location>
</feature>
<evidence type="ECO:0000259" key="10">
    <source>
        <dbReference type="PROSITE" id="PS50156"/>
    </source>
</evidence>
<keyword evidence="8 9" id="KW-0472">Membrane</keyword>
<dbReference type="Gene3D" id="3.30.70.1430">
    <property type="entry name" value="Multidrug efflux transporter AcrB pore domain"/>
    <property type="match status" value="2"/>
</dbReference>
<comment type="similarity">
    <text evidence="2 9">Belongs to the resistance-nodulation-cell division (RND) (TC 2.A.6) family.</text>
</comment>
<dbReference type="InterPro" id="IPR000731">
    <property type="entry name" value="SSD"/>
</dbReference>
<dbReference type="Gene3D" id="1.20.1640.10">
    <property type="entry name" value="Multidrug efflux transporter AcrB transmembrane domain"/>
    <property type="match status" value="2"/>
</dbReference>
<dbReference type="Gene3D" id="3.30.70.1320">
    <property type="entry name" value="Multidrug efflux transporter AcrB pore domain like"/>
    <property type="match status" value="1"/>
</dbReference>
<evidence type="ECO:0000256" key="8">
    <source>
        <dbReference type="ARBA" id="ARBA00023136"/>
    </source>
</evidence>
<evidence type="ECO:0000256" key="6">
    <source>
        <dbReference type="ARBA" id="ARBA00022692"/>
    </source>
</evidence>
<dbReference type="Gene3D" id="3.30.70.1440">
    <property type="entry name" value="Multidrug efflux transporter AcrB pore domain"/>
    <property type="match status" value="1"/>
</dbReference>
<keyword evidence="5 9" id="KW-0997">Cell inner membrane</keyword>
<dbReference type="Proteomes" id="UP001237448">
    <property type="component" value="Unassembled WGS sequence"/>
</dbReference>
<dbReference type="InterPro" id="IPR027463">
    <property type="entry name" value="AcrB_DN_DC_subdom"/>
</dbReference>
<feature type="transmembrane region" description="Helical" evidence="9">
    <location>
        <begin position="396"/>
        <end position="415"/>
    </location>
</feature>
<evidence type="ECO:0000256" key="2">
    <source>
        <dbReference type="ARBA" id="ARBA00010942"/>
    </source>
</evidence>
<keyword evidence="4" id="KW-1003">Cell membrane</keyword>
<gene>
    <name evidence="11" type="ORF">J3R73_000954</name>
</gene>
<dbReference type="SUPFAM" id="SSF82866">
    <property type="entry name" value="Multidrug efflux transporter AcrB transmembrane domain"/>
    <property type="match status" value="2"/>
</dbReference>
<dbReference type="RefSeq" id="WP_307423047.1">
    <property type="nucleotide sequence ID" value="NZ_JAUSVK010000001.1"/>
</dbReference>
<keyword evidence="7 9" id="KW-1133">Transmembrane helix</keyword>
<dbReference type="PANTHER" id="PTHR32063">
    <property type="match status" value="1"/>
</dbReference>
<dbReference type="InterPro" id="IPR004764">
    <property type="entry name" value="MdtF-like"/>
</dbReference>
<feature type="transmembrane region" description="Helical" evidence="9">
    <location>
        <begin position="895"/>
        <end position="915"/>
    </location>
</feature>
<comment type="caution">
    <text evidence="11">The sequence shown here is derived from an EMBL/GenBank/DDBJ whole genome shotgun (WGS) entry which is preliminary data.</text>
</comment>
<protein>
    <recommendedName>
        <fullName evidence="9">Efflux pump membrane transporter</fullName>
    </recommendedName>
</protein>
<feature type="transmembrane region" description="Helical" evidence="9">
    <location>
        <begin position="12"/>
        <end position="33"/>
    </location>
</feature>
<evidence type="ECO:0000256" key="9">
    <source>
        <dbReference type="RuleBase" id="RU364070"/>
    </source>
</evidence>
<dbReference type="EMBL" id="JAUSVK010000001">
    <property type="protein sequence ID" value="MDQ0391162.1"/>
    <property type="molecule type" value="Genomic_DNA"/>
</dbReference>
<dbReference type="NCBIfam" id="NF000282">
    <property type="entry name" value="RND_permease_1"/>
    <property type="match status" value="1"/>
</dbReference>
<proteinExistence type="inferred from homology"/>
<feature type="transmembrane region" description="Helical" evidence="9">
    <location>
        <begin position="441"/>
        <end position="461"/>
    </location>
</feature>
<reference evidence="11 12" key="1">
    <citation type="submission" date="2023-07" db="EMBL/GenBank/DDBJ databases">
        <title>Genomic Encyclopedia of Type Strains, Phase IV (KMG-IV): sequencing the most valuable type-strain genomes for metagenomic binning, comparative biology and taxonomic classification.</title>
        <authorList>
            <person name="Goeker M."/>
        </authorList>
    </citation>
    <scope>NUCLEOTIDE SEQUENCE [LARGE SCALE GENOMIC DNA]</scope>
    <source>
        <strain evidence="11 12">DSM 5896</strain>
    </source>
</reference>
<dbReference type="PRINTS" id="PR00702">
    <property type="entry name" value="ACRIFLAVINRP"/>
</dbReference>
<dbReference type="NCBIfam" id="TIGR00915">
    <property type="entry name" value="2A0602"/>
    <property type="match status" value="1"/>
</dbReference>
<evidence type="ECO:0000256" key="3">
    <source>
        <dbReference type="ARBA" id="ARBA00022448"/>
    </source>
</evidence>
<evidence type="ECO:0000256" key="4">
    <source>
        <dbReference type="ARBA" id="ARBA00022475"/>
    </source>
</evidence>
<feature type="transmembrane region" description="Helical" evidence="9">
    <location>
        <begin position="342"/>
        <end position="361"/>
    </location>
</feature>
<evidence type="ECO:0000256" key="7">
    <source>
        <dbReference type="ARBA" id="ARBA00022989"/>
    </source>
</evidence>
<sequence>MFSSVFIDRPRLAIVIAIVITIAGALAMMRIPVEQFPNLVPPQVQVSTTYPGASASVVEAAVGQPLEAQVVGVDKMLYMKSTSGNDGSYSLTVSFALGTNPDIDTVNVNNRVQAALSKLPPAVQQQGVTAQKRSSAILQFLFLYSESGKQDPLFITNYATINVLDRLSRIEGVGQASLFSRQNYSMRIWFDSQRLTNLGLQASDIASAIQAQNVQAPVGRIGAQPAPSDQQFQMNLQTLGRLETPEQFGNIVVRANPDGSVLRVHDVARIEMGAQSLDTTSRLNGKPAVAIAIYLSPGANAVQTAKRVTDALADMSTRFPEGMKARVVYDTSEFVNDTISEVVRTLVEAFILVVIVVFLFLGNLRATIIPAIAVPVSLIGAFGVMLALGYSANTVSLLAMVLAIGIVVDDAIVVVENVERVMEEEPDLSPADATKKAMGQITAPVIAISLVLLSVFVPVAFIPGLTGELFRQFAVVMTSAMVISAFNALTLSPALCAVFLRHSKKRGIMGAVMNGIDSVRNGYAAVVRRLVRVSVLSLVAVAVFGAGIYYMALRTPTGFVPEEDQGAFFVVVQLPDGASVNRTTEVVKQAEGILKQIPQIQDTLAIVGFSILDGGAQPNAAFMVARLKPFADRQGVQNSAQALIAKVFGATQSINSAQIFAFNVPPIIGLSTSGGFEYQLENLEGADPAAMGSVMQGLLAAANQNPQLSRVFSTFTATNPSIYLNIDRDKAQALGLSMTDVFAALQNTLGGNYINDFNLYGRTWQVNLQGEANDRSDVESIWKIYVRNKGGEMVPLRSIASISTQLGPQTISRYNNYRSITVNGSPAPGISSGTALAAMTDVSAKTLPPGYSFEWTGTAYQEHEAQGQTSIVLGLAVLFAFLFLVGLYESWTIPIPVLLSVSVGILCAFFGISVAGLSLDVYAQIGLVVLIALAAKNGILIVEFAKERREHGDSIQDAAIQGAAMRFRAVMMTSIAFVLGLLPLVIATGAAMISRRDVGTPVFAGMIGASLIGIFLIPMLYVLFQSLREGIKSRFTRKPAATPTAPH</sequence>